<evidence type="ECO:0000256" key="7">
    <source>
        <dbReference type="SAM" id="MobiDB-lite"/>
    </source>
</evidence>
<feature type="region of interest" description="Disordered" evidence="7">
    <location>
        <begin position="1"/>
        <end position="119"/>
    </location>
</feature>
<comment type="caution">
    <text evidence="9">The sequence shown here is derived from an EMBL/GenBank/DDBJ whole genome shotgun (WGS) entry which is preliminary data.</text>
</comment>
<keyword evidence="5" id="KW-0539">Nucleus</keyword>
<dbReference type="InterPro" id="IPR011989">
    <property type="entry name" value="ARM-like"/>
</dbReference>
<keyword evidence="9" id="KW-0238">DNA-binding</keyword>
<dbReference type="SUPFAM" id="SSF48371">
    <property type="entry name" value="ARM repeat"/>
    <property type="match status" value="1"/>
</dbReference>
<feature type="domain" description="Telomere-associated protein Rif1 N-terminal" evidence="8">
    <location>
        <begin position="146"/>
        <end position="237"/>
    </location>
</feature>
<evidence type="ECO:0000256" key="5">
    <source>
        <dbReference type="ARBA" id="ARBA00023242"/>
    </source>
</evidence>
<keyword evidence="10" id="KW-1185">Reference proteome</keyword>
<feature type="compositionally biased region" description="Polar residues" evidence="7">
    <location>
        <begin position="1442"/>
        <end position="1457"/>
    </location>
</feature>
<feature type="compositionally biased region" description="Basic and acidic residues" evidence="7">
    <location>
        <begin position="1"/>
        <end position="12"/>
    </location>
</feature>
<feature type="compositionally biased region" description="Polar residues" evidence="7">
    <location>
        <begin position="1081"/>
        <end position="1092"/>
    </location>
</feature>
<feature type="region of interest" description="Disordered" evidence="7">
    <location>
        <begin position="1238"/>
        <end position="1578"/>
    </location>
</feature>
<keyword evidence="4" id="KW-0779">Telomere</keyword>
<reference evidence="9" key="1">
    <citation type="journal article" date="2020" name="Fungal Divers.">
        <title>Resolving the Mortierellaceae phylogeny through synthesis of multi-gene phylogenetics and phylogenomics.</title>
        <authorList>
            <person name="Vandepol N."/>
            <person name="Liber J."/>
            <person name="Desiro A."/>
            <person name="Na H."/>
            <person name="Kennedy M."/>
            <person name="Barry K."/>
            <person name="Grigoriev I.V."/>
            <person name="Miller A.N."/>
            <person name="O'Donnell K."/>
            <person name="Stajich J.E."/>
            <person name="Bonito G."/>
        </authorList>
    </citation>
    <scope>NUCLEOTIDE SEQUENCE</scope>
    <source>
        <strain evidence="9">KOD1015</strain>
    </source>
</reference>
<feature type="compositionally biased region" description="Polar residues" evidence="7">
    <location>
        <begin position="1313"/>
        <end position="1331"/>
    </location>
</feature>
<dbReference type="GO" id="GO:0003677">
    <property type="term" value="F:DNA binding"/>
    <property type="evidence" value="ECO:0007669"/>
    <property type="project" value="UniProtKB-KW"/>
</dbReference>
<feature type="domain" description="Telomere-associated protein Rif1 N-terminal" evidence="8">
    <location>
        <begin position="250"/>
        <end position="418"/>
    </location>
</feature>
<feature type="compositionally biased region" description="Low complexity" evidence="7">
    <location>
        <begin position="1270"/>
        <end position="1285"/>
    </location>
</feature>
<evidence type="ECO:0000313" key="10">
    <source>
        <dbReference type="Proteomes" id="UP000780801"/>
    </source>
</evidence>
<sequence length="1667" mass="184670">MTMDAKDTKDTELEQSSQEEVPEASIPIPPQIAVVEGSPSKRVSFSPSKPLVSQSSHGHHFSPTPSSSSSTAPTTPTALRGILKQPSTPTDERNSGLSSASHSANASSRHNDASPLGTLSSRLAKKKFDSAMKKKFVRNAMKALESEDPKVRALTYTSLQKKFRAGDEDQHIQEVQDTIRRFVVCILKDLDVATQSASLVQAALKCLGYYLYNQHIVRMFKKTEMDSILTSVIAVINTTDDKCNERILAVVHRLLHSVPGIRSKALDMILFAIPILNEKEDPRCQQAVASFMNECCEEFLARLSGEFLDVGDEVYAITVWGVLVSLFGKALHRSSHFNPMLKMIEKCFNSSAPTRLEIRMAAFQAWTRLIYSFAIGGHITNEKIFRLVLTPIKNSFSTDRYKRTRLACTNAWIALIYALGQDLPKFASEAFFPMLKTILQDESEHIRDLGLRLVHAIFTNSSGQELVEGSQFIVPGTISFIDLGWSDVDWMRTQLLDAGLEGLFNTLQRQHEITDANHDKWKSSRLTGLPLMTVTSSAIWENMVRAVRNVNMMEKGLNPTPEAVGAVSRLLSFIEKVSQSNPSPFVPGDWPEKDLKQIEILKRNPDAAGYIFRADMVYFLYLGMIDVFSIRTMVAARYKVRDNLHAQLFDALNGSRMKEEGVDGEDEGASPQIEGPKEVSLSPLEFIFKMWLATGESVIGTAFETLFWQSLATLVDMSKRGPRALDSFYKCLDHFDDIRSKRLTDSRGVWSPFDKPTSAESFREFHLKFWTIIGMAFNEINEISDDPSSDDCQGYDDFFTLLLHPFMTLYDPCERKSSRSLINKDHSQWIKESQDEKSEGYKVYFQGQIKTIFLPTLTDLLRTFYKVSQLKRGNANKAMIMLATRVRQCYDDSAPFIWMQYMSVAYATRILETVIVKDSKGSLLTPKATSFGSHTAGLHPATPSDYDELVEFCAFLFEQAYMCMERLPACDEVTDISSVQESVFELVEKTINKAPVPFIMHWVSRFENSLFLWIMDPLHHIQNCPKVINRAYRARITKLWSQCVLPRLLSCGSQSKEGLSRTAFGSVHAPPVPTIRNAVLQQQQGAGSSSERAASPTGSNSDSNSSTASTDSMDLVFNSEHLDQLKLVLLAGLGSENKNIVNETLEFWNQTWGLHGGAGLEYPQEIVAAMKRLKLVATVSLPGWESVETGAIDNDTEGVEGEGEHIEPPIFATLSQEILSLPSGLLVRPALSRLLGKRVARESSDSDTTGVYIGNTRATGSPKKKVRLESASSVSSISSLKNSQSNHGTAAKRTSEKPTDDSNDRDGNNSDNQEITNNDSAEAVETTNGQSGLDEIDDLSPESPTPQPTPLENAVVEQEAAELLDDQSLQLRRGMGNGKRERDQEDAPAPRVSADSSRLPVNRNLMAQFMEVAKSNGIEASDEDDSSADQSTAEVSADELVTNMTPSQPATVSTSLQKHQKKSTPESLEDNAAMSESSPSFEGPSISTTSTRPRKAPRKKSGMSKGSKETTRLNQDPKSEGLGEAQEAREHEPSTSVSDNTNSSSNDSSLSRVEYFTANGEEGGKESSVASPEPREEAALTVVKVEPTEDSVSTADYTKRVTKKARLENRQAFRDAMRQLVESREQLFELQTQLSVLNKELLGAWGQFMSLDDGNDGPSLATPTQEL</sequence>
<proteinExistence type="predicted"/>
<dbReference type="PANTHER" id="PTHR22928:SF3">
    <property type="entry name" value="TELOMERE-ASSOCIATED PROTEIN RIF1"/>
    <property type="match status" value="1"/>
</dbReference>
<accession>A0A9P6KFX0</accession>
<dbReference type="InterPro" id="IPR022031">
    <property type="entry name" value="Rif1_N"/>
</dbReference>
<dbReference type="Pfam" id="PF12231">
    <property type="entry name" value="Rif1_N"/>
    <property type="match status" value="2"/>
</dbReference>
<dbReference type="Proteomes" id="UP000780801">
    <property type="component" value="Unassembled WGS sequence"/>
</dbReference>
<feature type="compositionally biased region" description="Basic and acidic residues" evidence="7">
    <location>
        <begin position="1293"/>
        <end position="1308"/>
    </location>
</feature>
<evidence type="ECO:0000313" key="9">
    <source>
        <dbReference type="EMBL" id="KAF9583195.1"/>
    </source>
</evidence>
<dbReference type="EMBL" id="JAABOA010000780">
    <property type="protein sequence ID" value="KAF9583195.1"/>
    <property type="molecule type" value="Genomic_DNA"/>
</dbReference>
<organism evidence="9 10">
    <name type="scientific">Lunasporangiospora selenospora</name>
    <dbReference type="NCBI Taxonomy" id="979761"/>
    <lineage>
        <taxon>Eukaryota</taxon>
        <taxon>Fungi</taxon>
        <taxon>Fungi incertae sedis</taxon>
        <taxon>Mucoromycota</taxon>
        <taxon>Mortierellomycotina</taxon>
        <taxon>Mortierellomycetes</taxon>
        <taxon>Mortierellales</taxon>
        <taxon>Mortierellaceae</taxon>
        <taxon>Lunasporangiospora</taxon>
    </lineage>
</organism>
<evidence type="ECO:0000256" key="6">
    <source>
        <dbReference type="ARBA" id="ARBA00023306"/>
    </source>
</evidence>
<dbReference type="GO" id="GO:0005634">
    <property type="term" value="C:nucleus"/>
    <property type="evidence" value="ECO:0007669"/>
    <property type="project" value="UniProtKB-SubCell"/>
</dbReference>
<dbReference type="Gene3D" id="1.25.10.10">
    <property type="entry name" value="Leucine-rich Repeat Variant"/>
    <property type="match status" value="1"/>
</dbReference>
<keyword evidence="3" id="KW-0158">Chromosome</keyword>
<feature type="compositionally biased region" description="Basic residues" evidence="7">
    <location>
        <begin position="1492"/>
        <end position="1502"/>
    </location>
</feature>
<protein>
    <submittedName>
        <fullName evidence="9">DNA-binding protein rif1</fullName>
    </submittedName>
</protein>
<keyword evidence="6" id="KW-0131">Cell cycle</keyword>
<evidence type="ECO:0000259" key="8">
    <source>
        <dbReference type="Pfam" id="PF12231"/>
    </source>
</evidence>
<dbReference type="GO" id="GO:0140445">
    <property type="term" value="C:chromosome, telomeric repeat region"/>
    <property type="evidence" value="ECO:0007669"/>
    <property type="project" value="TreeGrafter"/>
</dbReference>
<evidence type="ECO:0000256" key="1">
    <source>
        <dbReference type="ARBA" id="ARBA00004123"/>
    </source>
</evidence>
<evidence type="ECO:0000256" key="4">
    <source>
        <dbReference type="ARBA" id="ARBA00022895"/>
    </source>
</evidence>
<feature type="compositionally biased region" description="Basic and acidic residues" evidence="7">
    <location>
        <begin position="1506"/>
        <end position="1533"/>
    </location>
</feature>
<comment type="subcellular location">
    <subcellularLocation>
        <location evidence="2">Chromosome</location>
        <location evidence="2">Telomere</location>
    </subcellularLocation>
    <subcellularLocation>
        <location evidence="1">Nucleus</location>
    </subcellularLocation>
</comment>
<name>A0A9P6KFX0_9FUNG</name>
<evidence type="ECO:0000256" key="3">
    <source>
        <dbReference type="ARBA" id="ARBA00022454"/>
    </source>
</evidence>
<dbReference type="PANTHER" id="PTHR22928">
    <property type="entry name" value="TELOMERE-ASSOCIATED PROTEIN RIF1"/>
    <property type="match status" value="1"/>
</dbReference>
<feature type="region of interest" description="Disordered" evidence="7">
    <location>
        <begin position="1081"/>
        <end position="1111"/>
    </location>
</feature>
<feature type="compositionally biased region" description="Low complexity" evidence="7">
    <location>
        <begin position="1094"/>
        <end position="1111"/>
    </location>
</feature>
<feature type="compositionally biased region" description="Polar residues" evidence="7">
    <location>
        <begin position="1474"/>
        <end position="1491"/>
    </location>
</feature>
<feature type="compositionally biased region" description="Low complexity" evidence="7">
    <location>
        <begin position="62"/>
        <end position="78"/>
    </location>
</feature>
<dbReference type="GO" id="GO:0000723">
    <property type="term" value="P:telomere maintenance"/>
    <property type="evidence" value="ECO:0007669"/>
    <property type="project" value="TreeGrafter"/>
</dbReference>
<dbReference type="InterPro" id="IPR016024">
    <property type="entry name" value="ARM-type_fold"/>
</dbReference>
<feature type="compositionally biased region" description="Low complexity" evidence="7">
    <location>
        <begin position="98"/>
        <end position="108"/>
    </location>
</feature>
<feature type="compositionally biased region" description="Polar residues" evidence="7">
    <location>
        <begin position="41"/>
        <end position="56"/>
    </location>
</feature>
<gene>
    <name evidence="9" type="primary">RIF1</name>
    <name evidence="9" type="ORF">BGW38_010057</name>
</gene>
<feature type="compositionally biased region" description="Low complexity" evidence="7">
    <location>
        <begin position="1534"/>
        <end position="1551"/>
    </location>
</feature>
<dbReference type="OrthoDB" id="9976382at2759"/>
<evidence type="ECO:0000256" key="2">
    <source>
        <dbReference type="ARBA" id="ARBA00004574"/>
    </source>
</evidence>